<evidence type="ECO:0000313" key="1">
    <source>
        <dbReference type="EMBL" id="JAD22996.1"/>
    </source>
</evidence>
<organism evidence="1">
    <name type="scientific">Arundo donax</name>
    <name type="common">Giant reed</name>
    <name type="synonym">Donax arundinaceus</name>
    <dbReference type="NCBI Taxonomy" id="35708"/>
    <lineage>
        <taxon>Eukaryota</taxon>
        <taxon>Viridiplantae</taxon>
        <taxon>Streptophyta</taxon>
        <taxon>Embryophyta</taxon>
        <taxon>Tracheophyta</taxon>
        <taxon>Spermatophyta</taxon>
        <taxon>Magnoliopsida</taxon>
        <taxon>Liliopsida</taxon>
        <taxon>Poales</taxon>
        <taxon>Poaceae</taxon>
        <taxon>PACMAD clade</taxon>
        <taxon>Arundinoideae</taxon>
        <taxon>Arundineae</taxon>
        <taxon>Arundo</taxon>
    </lineage>
</organism>
<reference evidence="1" key="2">
    <citation type="journal article" date="2015" name="Data Brief">
        <title>Shoot transcriptome of the giant reed, Arundo donax.</title>
        <authorList>
            <person name="Barrero R.A."/>
            <person name="Guerrero F.D."/>
            <person name="Moolhuijzen P."/>
            <person name="Goolsby J.A."/>
            <person name="Tidwell J."/>
            <person name="Bellgard S.E."/>
            <person name="Bellgard M.I."/>
        </authorList>
    </citation>
    <scope>NUCLEOTIDE SEQUENCE</scope>
    <source>
        <tissue evidence="1">Shoot tissue taken approximately 20 cm above the soil surface</tissue>
    </source>
</reference>
<reference evidence="1" key="1">
    <citation type="submission" date="2014-09" db="EMBL/GenBank/DDBJ databases">
        <authorList>
            <person name="Magalhaes I.L.F."/>
            <person name="Oliveira U."/>
            <person name="Santos F.R."/>
            <person name="Vidigal T.H.D.A."/>
            <person name="Brescovit A.D."/>
            <person name="Santos A.J."/>
        </authorList>
    </citation>
    <scope>NUCLEOTIDE SEQUENCE</scope>
    <source>
        <tissue evidence="1">Shoot tissue taken approximately 20 cm above the soil surface</tissue>
    </source>
</reference>
<name>A0A0A8Y9H6_ARUDO</name>
<protein>
    <submittedName>
        <fullName evidence="1">Uncharacterized protein</fullName>
    </submittedName>
</protein>
<dbReference type="EMBL" id="GBRH01274899">
    <property type="protein sequence ID" value="JAD22996.1"/>
    <property type="molecule type" value="Transcribed_RNA"/>
</dbReference>
<accession>A0A0A8Y9H6</accession>
<proteinExistence type="predicted"/>
<sequence>MFITVWRDERIPKNQRTRMPCGRNKTALSMKEFQRIFSAPRSPARSERSTDTAITHLKNIQSSQKIKVGPFPPKAGAF</sequence>
<dbReference type="AlphaFoldDB" id="A0A0A8Y9H6"/>